<dbReference type="Pfam" id="PF11871">
    <property type="entry name" value="DUF3391"/>
    <property type="match status" value="1"/>
</dbReference>
<dbReference type="SUPFAM" id="SSF109604">
    <property type="entry name" value="HD-domain/PDEase-like"/>
    <property type="match status" value="1"/>
</dbReference>
<name>A0ABR6NGY3_9SPHN</name>
<feature type="domain" description="HD-GYP" evidence="1">
    <location>
        <begin position="141"/>
        <end position="336"/>
    </location>
</feature>
<dbReference type="PANTHER" id="PTHR43155:SF2">
    <property type="entry name" value="CYCLIC DI-GMP PHOSPHODIESTERASE PA4108"/>
    <property type="match status" value="1"/>
</dbReference>
<dbReference type="PROSITE" id="PS51832">
    <property type="entry name" value="HD_GYP"/>
    <property type="match status" value="1"/>
</dbReference>
<evidence type="ECO:0000313" key="2">
    <source>
        <dbReference type="EMBL" id="MBB5986346.1"/>
    </source>
</evidence>
<dbReference type="InterPro" id="IPR021812">
    <property type="entry name" value="DUF3391"/>
</dbReference>
<keyword evidence="3" id="KW-1185">Reference proteome</keyword>
<gene>
    <name evidence="2" type="ORF">HNP60_002320</name>
</gene>
<evidence type="ECO:0000313" key="3">
    <source>
        <dbReference type="Proteomes" id="UP001138540"/>
    </source>
</evidence>
<sequence length="418" mass="46917">MRKTIAPGKVRMGMKVLGFEGSWLHHPFWKKNFRIDDPETLRKVQESDVSGVVIEIGIEDIAVPVTAPRQAPAPASARPPRRTEAFVPVARSEAPINQDLERAKAVMQRARRIMFRVFEEGRLGRAVRGSDVSGLVEEISDAVMRNPAAMLHVARMKSKTEYTYMHSVAVCTLMINFARTLDLPEDSHRAIGMAGLLHDLGKVTMPIEILNKTGPLTDAEFEQMKMHTLNGRDLIAESTDIPEIALDVCAHHHEKMDGTGYPFGRQGAQLSVHARMSAICDVYDALTSDRIYKPSWTPQQALGAMQAWHGHFDDRLYFQFLRSVGIFPPGMLVELRSQRLAMILPGGRRNSRPRARAFYDLRQRDFIEPVDVQLDDSLRHDQVLREASPLAHGLPDWDLLKAALLGGRDPRPMVDKAA</sequence>
<dbReference type="SMART" id="SM00471">
    <property type="entry name" value="HDc"/>
    <property type="match status" value="1"/>
</dbReference>
<organism evidence="2 3">
    <name type="scientific">Sphingobium lignivorans</name>
    <dbReference type="NCBI Taxonomy" id="2735886"/>
    <lineage>
        <taxon>Bacteria</taxon>
        <taxon>Pseudomonadati</taxon>
        <taxon>Pseudomonadota</taxon>
        <taxon>Alphaproteobacteria</taxon>
        <taxon>Sphingomonadales</taxon>
        <taxon>Sphingomonadaceae</taxon>
        <taxon>Sphingobium</taxon>
    </lineage>
</organism>
<evidence type="ECO:0000259" key="1">
    <source>
        <dbReference type="PROSITE" id="PS51832"/>
    </source>
</evidence>
<dbReference type="PANTHER" id="PTHR43155">
    <property type="entry name" value="CYCLIC DI-GMP PHOSPHODIESTERASE PA4108-RELATED"/>
    <property type="match status" value="1"/>
</dbReference>
<dbReference type="RefSeq" id="WP_184153749.1">
    <property type="nucleotide sequence ID" value="NZ_JACHKA010000001.1"/>
</dbReference>
<comment type="caution">
    <text evidence="2">The sequence shown here is derived from an EMBL/GenBank/DDBJ whole genome shotgun (WGS) entry which is preliminary data.</text>
</comment>
<reference evidence="2 3" key="1">
    <citation type="submission" date="2020-08" db="EMBL/GenBank/DDBJ databases">
        <title>Exploring microbial biodiversity for novel pathways involved in the catabolism of aromatic compounds derived from lignin.</title>
        <authorList>
            <person name="Elkins J."/>
        </authorList>
    </citation>
    <scope>NUCLEOTIDE SEQUENCE [LARGE SCALE GENOMIC DNA]</scope>
    <source>
        <strain evidence="2 3">B1D3A</strain>
    </source>
</reference>
<proteinExistence type="predicted"/>
<dbReference type="InterPro" id="IPR037522">
    <property type="entry name" value="HD_GYP_dom"/>
</dbReference>
<dbReference type="EMBL" id="JACHKA010000001">
    <property type="protein sequence ID" value="MBB5986346.1"/>
    <property type="molecule type" value="Genomic_DNA"/>
</dbReference>
<dbReference type="Proteomes" id="UP001138540">
    <property type="component" value="Unassembled WGS sequence"/>
</dbReference>
<dbReference type="CDD" id="cd00077">
    <property type="entry name" value="HDc"/>
    <property type="match status" value="1"/>
</dbReference>
<protein>
    <submittedName>
        <fullName evidence="2">HD-GYP domain-containing protein (C-di-GMP phosphodiesterase class II)</fullName>
    </submittedName>
</protein>
<dbReference type="InterPro" id="IPR003607">
    <property type="entry name" value="HD/PDEase_dom"/>
</dbReference>
<accession>A0ABR6NGY3</accession>
<dbReference type="Gene3D" id="1.10.3210.10">
    <property type="entry name" value="Hypothetical protein af1432"/>
    <property type="match status" value="1"/>
</dbReference>
<dbReference type="Pfam" id="PF13487">
    <property type="entry name" value="HD_5"/>
    <property type="match status" value="1"/>
</dbReference>